<dbReference type="RefSeq" id="WP_076138939.1">
    <property type="nucleotide sequence ID" value="NZ_MPTO01000051.1"/>
</dbReference>
<reference evidence="1 2" key="1">
    <citation type="submission" date="2016-10" db="EMBL/GenBank/DDBJ databases">
        <title>Paenibacillus species isolates.</title>
        <authorList>
            <person name="Beno S.M."/>
        </authorList>
    </citation>
    <scope>NUCLEOTIDE SEQUENCE [LARGE SCALE GENOMIC DNA]</scope>
    <source>
        <strain evidence="1 2">FSL H7-0918</strain>
    </source>
</reference>
<sequence length="150" mass="16725">MDNGNTFSINIEGLDKIIGRLDDLEGEIDRRLEEKLTKIALKIIHDAKRLAPIDEGDLVGALDIDVVKHLIGLTYIDLGATVDVNSYAVVQHEGFRRTKSGAVVQFQPGEKTRSKGDYNGYSPGKKFLENAIKMNEQWIIEELSGLLEGW</sequence>
<comment type="caution">
    <text evidence="1">The sequence shown here is derived from an EMBL/GenBank/DDBJ whole genome shotgun (WGS) entry which is preliminary data.</text>
</comment>
<dbReference type="Proteomes" id="UP000187323">
    <property type="component" value="Unassembled WGS sequence"/>
</dbReference>
<dbReference type="AlphaFoldDB" id="A0AB36J3R8"/>
<accession>A0AB36J3R8</accession>
<gene>
    <name evidence="1" type="ORF">BSK47_31280</name>
</gene>
<organism evidence="1 2">
    <name type="scientific">Paenibacillus odorifer</name>
    <dbReference type="NCBI Taxonomy" id="189426"/>
    <lineage>
        <taxon>Bacteria</taxon>
        <taxon>Bacillati</taxon>
        <taxon>Bacillota</taxon>
        <taxon>Bacilli</taxon>
        <taxon>Bacillales</taxon>
        <taxon>Paenibacillaceae</taxon>
        <taxon>Paenibacillus</taxon>
    </lineage>
</organism>
<evidence type="ECO:0000313" key="1">
    <source>
        <dbReference type="EMBL" id="OME10158.1"/>
    </source>
</evidence>
<name>A0AB36J3R8_9BACL</name>
<proteinExistence type="predicted"/>
<protein>
    <recommendedName>
        <fullName evidence="3">HK97 gp10 family phage protein</fullName>
    </recommendedName>
</protein>
<dbReference type="EMBL" id="MPTO01000051">
    <property type="protein sequence ID" value="OME10158.1"/>
    <property type="molecule type" value="Genomic_DNA"/>
</dbReference>
<evidence type="ECO:0008006" key="3">
    <source>
        <dbReference type="Google" id="ProtNLM"/>
    </source>
</evidence>
<evidence type="ECO:0000313" key="2">
    <source>
        <dbReference type="Proteomes" id="UP000187323"/>
    </source>
</evidence>